<proteinExistence type="predicted"/>
<gene>
    <name evidence="1" type="ORF">FKV25_10235</name>
</gene>
<evidence type="ECO:0000313" key="2">
    <source>
        <dbReference type="Proteomes" id="UP000318212"/>
    </source>
</evidence>
<accession>A0A508A8X0</accession>
<evidence type="ECO:0000313" key="1">
    <source>
        <dbReference type="EMBL" id="TQD43475.1"/>
    </source>
</evidence>
<dbReference type="OrthoDB" id="5958972at2"/>
<protein>
    <recommendedName>
        <fullName evidence="3">DUF1232 domain-containing protein</fullName>
    </recommendedName>
</protein>
<organism evidence="1 2">
    <name type="scientific">Marilutibacter aestuarii</name>
    <dbReference type="NCBI Taxonomy" id="1706195"/>
    <lineage>
        <taxon>Bacteria</taxon>
        <taxon>Pseudomonadati</taxon>
        <taxon>Pseudomonadota</taxon>
        <taxon>Gammaproteobacteria</taxon>
        <taxon>Lysobacterales</taxon>
        <taxon>Lysobacteraceae</taxon>
        <taxon>Marilutibacter</taxon>
    </lineage>
</organism>
<comment type="caution">
    <text evidence="1">The sequence shown here is derived from an EMBL/GenBank/DDBJ whole genome shotgun (WGS) entry which is preliminary data.</text>
</comment>
<reference evidence="1 2" key="1">
    <citation type="submission" date="2019-06" db="EMBL/GenBank/DDBJ databases">
        <title>Lysobacter alkalisoli sp. nov. isolated from saline soil.</title>
        <authorList>
            <person name="Sun J.-Q."/>
            <person name="Xu L."/>
        </authorList>
    </citation>
    <scope>NUCLEOTIDE SEQUENCE [LARGE SCALE GENOMIC DNA]</scope>
    <source>
        <strain evidence="1 2">JCM 31130</strain>
    </source>
</reference>
<dbReference type="AlphaFoldDB" id="A0A508A8X0"/>
<keyword evidence="2" id="KW-1185">Reference proteome</keyword>
<dbReference type="RefSeq" id="WP_141518705.1">
    <property type="nucleotide sequence ID" value="NZ_VICE01000096.1"/>
</dbReference>
<sequence>MNAIALSHDFDALPTVLDRPAPSPHRRHRIDQFDLVAEAVERFNRLLNRLDANADPLDADRIATAARELCDANTGQPPAPCIARQMRRATTLACMTGDPDWKAANDAGDVARLVIDYVSGDGDLIPDGLPRVGRLDDAIVIRTAWPRLADEVADYLDFCRIRRIEARLRGVRRLDFHMDRDAWREACRAEFALERHQRQVREGSYVPASAPLFRVH</sequence>
<dbReference type="EMBL" id="VICE01000096">
    <property type="protein sequence ID" value="TQD43475.1"/>
    <property type="molecule type" value="Genomic_DNA"/>
</dbReference>
<name>A0A508A8X0_9GAMM</name>
<dbReference type="Proteomes" id="UP000318212">
    <property type="component" value="Unassembled WGS sequence"/>
</dbReference>
<evidence type="ECO:0008006" key="3">
    <source>
        <dbReference type="Google" id="ProtNLM"/>
    </source>
</evidence>